<dbReference type="RefSeq" id="WP_123591298.1">
    <property type="nucleotide sequence ID" value="NZ_AYKF01000087.1"/>
</dbReference>
<feature type="binding site" evidence="2">
    <location>
        <position position="260"/>
    </location>
    <ligand>
        <name>substrate</name>
    </ligand>
</feature>
<keyword evidence="2" id="KW-0067">ATP-binding</keyword>
<dbReference type="GO" id="GO:0009228">
    <property type="term" value="P:thiamine biosynthetic process"/>
    <property type="evidence" value="ECO:0007669"/>
    <property type="project" value="UniProtKB-KW"/>
</dbReference>
<feature type="binding site" evidence="2">
    <location>
        <position position="144"/>
    </location>
    <ligand>
        <name>ATP</name>
        <dbReference type="ChEBI" id="CHEBI:30616"/>
    </ligand>
</feature>
<feature type="domain" description="PurM-like N-terminal" evidence="3">
    <location>
        <begin position="26"/>
        <end position="135"/>
    </location>
</feature>
<dbReference type="OrthoDB" id="9802811at2"/>
<evidence type="ECO:0000313" key="5">
    <source>
        <dbReference type="EMBL" id="ROO28409.1"/>
    </source>
</evidence>
<keyword evidence="2" id="KW-0547">Nucleotide-binding</keyword>
<dbReference type="UniPathway" id="UPA00060">
    <property type="reaction ID" value="UER00142"/>
</dbReference>
<dbReference type="InterPro" id="IPR010918">
    <property type="entry name" value="PurM-like_C_dom"/>
</dbReference>
<dbReference type="PANTHER" id="PTHR30270">
    <property type="entry name" value="THIAMINE-MONOPHOSPHATE KINASE"/>
    <property type="match status" value="1"/>
</dbReference>
<dbReference type="AlphaFoldDB" id="A0A423PS19"/>
<feature type="binding site" evidence="2">
    <location>
        <position position="43"/>
    </location>
    <ligand>
        <name>Mg(2+)</name>
        <dbReference type="ChEBI" id="CHEBI:18420"/>
        <label>4</label>
    </ligand>
</feature>
<feature type="binding site" evidence="2">
    <location>
        <position position="44"/>
    </location>
    <ligand>
        <name>Mg(2+)</name>
        <dbReference type="ChEBI" id="CHEBI:18420"/>
        <label>1</label>
    </ligand>
</feature>
<dbReference type="CDD" id="cd02194">
    <property type="entry name" value="ThiL"/>
    <property type="match status" value="1"/>
</dbReference>
<dbReference type="EMBL" id="AYKF01000087">
    <property type="protein sequence ID" value="ROO28409.1"/>
    <property type="molecule type" value="Genomic_DNA"/>
</dbReference>
<evidence type="ECO:0000259" key="3">
    <source>
        <dbReference type="Pfam" id="PF00586"/>
    </source>
</evidence>
<dbReference type="Proteomes" id="UP000285123">
    <property type="component" value="Unassembled WGS sequence"/>
</dbReference>
<dbReference type="InterPro" id="IPR036921">
    <property type="entry name" value="PurM-like_N_sf"/>
</dbReference>
<feature type="binding site" evidence="2">
    <location>
        <position position="52"/>
    </location>
    <ligand>
        <name>substrate</name>
    </ligand>
</feature>
<comment type="miscellaneous">
    <text evidence="2">Reaction mechanism of ThiL seems to utilize a direct, inline transfer of the gamma-phosphate of ATP to TMP rather than a phosphorylated enzyme intermediate.</text>
</comment>
<sequence length="325" mass="33513">MREFQLIDRLAARLAARRADTQLTIGDDAAVVAPAPGEVLAITTDTLISGRHFPDDTPAFDIGWKAIAVNLSDLAAMGAAPAWLTVALSTPVLDGPWCDDFVDGALAAIGDAPVDIVGGDTTRGPLSITVTAIGMLPAGAALTRAGAVPGDVVAVTGTLGDAAKGLGLWPARGDMADDPDTAFLLRRLARPQWRNGAAVRALAHAGIDVSDGFGADLGHVLAASGVGARIELAALPASEALRRRAATDEERRDLQWRGGDDYELCLTLPAASVDAARARLDCGLTVVGVIESEPGLRVVDAHGRRCPPFESDAAGWDHFGGRGAV</sequence>
<dbReference type="SUPFAM" id="SSF56042">
    <property type="entry name" value="PurM C-terminal domain-like"/>
    <property type="match status" value="1"/>
</dbReference>
<reference evidence="5 6" key="1">
    <citation type="submission" date="2013-10" db="EMBL/GenBank/DDBJ databases">
        <title>Salinisphaera halophila YIM 95161 Genome Sequencing.</title>
        <authorList>
            <person name="Lai Q."/>
            <person name="Li C."/>
            <person name="Shao Z."/>
        </authorList>
    </citation>
    <scope>NUCLEOTIDE SEQUENCE [LARGE SCALE GENOMIC DNA]</scope>
    <source>
        <strain evidence="5 6">YIM 95161</strain>
    </source>
</reference>
<comment type="catalytic activity">
    <reaction evidence="2">
        <text>thiamine phosphate + ATP = thiamine diphosphate + ADP</text>
        <dbReference type="Rhea" id="RHEA:15913"/>
        <dbReference type="ChEBI" id="CHEBI:30616"/>
        <dbReference type="ChEBI" id="CHEBI:37575"/>
        <dbReference type="ChEBI" id="CHEBI:58937"/>
        <dbReference type="ChEBI" id="CHEBI:456216"/>
        <dbReference type="EC" id="2.7.4.16"/>
    </reaction>
</comment>
<protein>
    <recommendedName>
        <fullName evidence="2">Thiamine-monophosphate kinase</fullName>
        <shortName evidence="2">TMP kinase</shortName>
        <shortName evidence="2">Thiamine-phosphate kinase</shortName>
        <ecNumber evidence="2">2.7.4.16</ecNumber>
    </recommendedName>
</protein>
<dbReference type="PIRSF" id="PIRSF005303">
    <property type="entry name" value="Thiam_monoph_kin"/>
    <property type="match status" value="1"/>
</dbReference>
<name>A0A423PS19_9GAMM</name>
<dbReference type="GO" id="GO:0009229">
    <property type="term" value="P:thiamine diphosphate biosynthetic process"/>
    <property type="evidence" value="ECO:0007669"/>
    <property type="project" value="UniProtKB-UniRule"/>
</dbReference>
<comment type="similarity">
    <text evidence="2">Belongs to the thiamine-monophosphate kinase family.</text>
</comment>
<dbReference type="GO" id="GO:0009030">
    <property type="term" value="F:thiamine-phosphate kinase activity"/>
    <property type="evidence" value="ECO:0007669"/>
    <property type="project" value="UniProtKB-UniRule"/>
</dbReference>
<feature type="binding site" evidence="2">
    <location>
        <position position="45"/>
    </location>
    <ligand>
        <name>Mg(2+)</name>
        <dbReference type="ChEBI" id="CHEBI:18420"/>
        <label>1</label>
    </ligand>
</feature>
<dbReference type="Pfam" id="PF00586">
    <property type="entry name" value="AIRS"/>
    <property type="match status" value="1"/>
</dbReference>
<feature type="binding site" evidence="2">
    <location>
        <position position="28"/>
    </location>
    <ligand>
        <name>Mg(2+)</name>
        <dbReference type="ChEBI" id="CHEBI:18420"/>
        <label>3</label>
    </ligand>
</feature>
<dbReference type="GO" id="GO:0005524">
    <property type="term" value="F:ATP binding"/>
    <property type="evidence" value="ECO:0007669"/>
    <property type="project" value="UniProtKB-UniRule"/>
</dbReference>
<dbReference type="Pfam" id="PF02769">
    <property type="entry name" value="AIRS_C"/>
    <property type="match status" value="1"/>
</dbReference>
<dbReference type="GO" id="GO:0000287">
    <property type="term" value="F:magnesium ion binding"/>
    <property type="evidence" value="ECO:0007669"/>
    <property type="project" value="UniProtKB-UniRule"/>
</dbReference>
<feature type="binding site" evidence="2">
    <location>
        <position position="28"/>
    </location>
    <ligand>
        <name>Mg(2+)</name>
        <dbReference type="ChEBI" id="CHEBI:18420"/>
        <label>4</label>
    </ligand>
</feature>
<feature type="binding site" evidence="2">
    <location>
        <position position="316"/>
    </location>
    <ligand>
        <name>substrate</name>
    </ligand>
</feature>
<evidence type="ECO:0000313" key="6">
    <source>
        <dbReference type="Proteomes" id="UP000285123"/>
    </source>
</evidence>
<keyword evidence="2" id="KW-0460">Magnesium</keyword>
<feature type="binding site" evidence="2">
    <location>
        <position position="73"/>
    </location>
    <ligand>
        <name>Mg(2+)</name>
        <dbReference type="ChEBI" id="CHEBI:18420"/>
        <label>4</label>
    </ligand>
</feature>
<proteinExistence type="inferred from homology"/>
<keyword evidence="1 2" id="KW-0784">Thiamine biosynthesis</keyword>
<dbReference type="Gene3D" id="3.90.650.10">
    <property type="entry name" value="PurM-like C-terminal domain"/>
    <property type="match status" value="1"/>
</dbReference>
<comment type="pathway">
    <text evidence="2">Cofactor biosynthesis; thiamine diphosphate biosynthesis; thiamine diphosphate from thiamine phosphate: step 1/1.</text>
</comment>
<feature type="binding site" evidence="2">
    <location>
        <position position="208"/>
    </location>
    <ligand>
        <name>Mg(2+)</name>
        <dbReference type="ChEBI" id="CHEBI:18420"/>
        <label>3</label>
    </ligand>
</feature>
<dbReference type="SUPFAM" id="SSF55326">
    <property type="entry name" value="PurM N-terminal domain-like"/>
    <property type="match status" value="1"/>
</dbReference>
<keyword evidence="2 5" id="KW-0808">Transferase</keyword>
<feature type="binding site" evidence="2">
    <location>
        <position position="45"/>
    </location>
    <ligand>
        <name>Mg(2+)</name>
        <dbReference type="ChEBI" id="CHEBI:18420"/>
        <label>2</label>
    </ligand>
</feature>
<keyword evidence="2 5" id="KW-0418">Kinase</keyword>
<accession>A0A423PS19</accession>
<evidence type="ECO:0000256" key="1">
    <source>
        <dbReference type="ARBA" id="ARBA00022977"/>
    </source>
</evidence>
<dbReference type="NCBIfam" id="TIGR01379">
    <property type="entry name" value="thiL"/>
    <property type="match status" value="1"/>
</dbReference>
<feature type="binding site" evidence="2">
    <location>
        <position position="210"/>
    </location>
    <ligand>
        <name>ATP</name>
        <dbReference type="ChEBI" id="CHEBI:30616"/>
    </ligand>
</feature>
<keyword evidence="2" id="KW-0479">Metal-binding</keyword>
<dbReference type="EC" id="2.7.4.16" evidence="2"/>
<dbReference type="Gene3D" id="3.30.1330.10">
    <property type="entry name" value="PurM-like, N-terminal domain"/>
    <property type="match status" value="1"/>
</dbReference>
<evidence type="ECO:0000256" key="2">
    <source>
        <dbReference type="HAMAP-Rule" id="MF_02128"/>
    </source>
</evidence>
<dbReference type="InterPro" id="IPR016188">
    <property type="entry name" value="PurM-like_N"/>
</dbReference>
<comment type="caution">
    <text evidence="5">The sequence shown here is derived from an EMBL/GenBank/DDBJ whole genome shotgun (WGS) entry which is preliminary data.</text>
</comment>
<dbReference type="HAMAP" id="MF_02128">
    <property type="entry name" value="TMP_kinase"/>
    <property type="match status" value="1"/>
</dbReference>
<feature type="binding site" evidence="2">
    <location>
        <position position="120"/>
    </location>
    <ligand>
        <name>Mg(2+)</name>
        <dbReference type="ChEBI" id="CHEBI:18420"/>
        <label>1</label>
    </ligand>
</feature>
<dbReference type="InterPro" id="IPR006283">
    <property type="entry name" value="ThiL-like"/>
</dbReference>
<comment type="caution">
    <text evidence="2">Lacks conserved residue(s) required for the propagation of feature annotation.</text>
</comment>
<evidence type="ECO:0000259" key="4">
    <source>
        <dbReference type="Pfam" id="PF02769"/>
    </source>
</evidence>
<feature type="binding site" evidence="2">
    <location>
        <position position="211"/>
    </location>
    <ligand>
        <name>Mg(2+)</name>
        <dbReference type="ChEBI" id="CHEBI:18420"/>
        <label>5</label>
    </ligand>
</feature>
<dbReference type="PANTHER" id="PTHR30270:SF0">
    <property type="entry name" value="THIAMINE-MONOPHOSPHATE KINASE"/>
    <property type="match status" value="1"/>
</dbReference>
<comment type="function">
    <text evidence="2">Catalyzes the ATP-dependent phosphorylation of thiamine-monophosphate (TMP) to form thiamine-pyrophosphate (TPP), the active form of vitamin B1.</text>
</comment>
<dbReference type="InterPro" id="IPR036676">
    <property type="entry name" value="PurM-like_C_sf"/>
</dbReference>
<organism evidence="5 6">
    <name type="scientific">Salinisphaera orenii YIM 95161</name>
    <dbReference type="NCBI Taxonomy" id="1051139"/>
    <lineage>
        <taxon>Bacteria</taxon>
        <taxon>Pseudomonadati</taxon>
        <taxon>Pseudomonadota</taxon>
        <taxon>Gammaproteobacteria</taxon>
        <taxon>Salinisphaerales</taxon>
        <taxon>Salinisphaeraceae</taxon>
        <taxon>Salinisphaera</taxon>
    </lineage>
</organism>
<feature type="binding site" evidence="2">
    <location>
        <position position="73"/>
    </location>
    <ligand>
        <name>Mg(2+)</name>
        <dbReference type="ChEBI" id="CHEBI:18420"/>
        <label>2</label>
    </ligand>
</feature>
<feature type="binding site" evidence="2">
    <location>
        <position position="73"/>
    </location>
    <ligand>
        <name>Mg(2+)</name>
        <dbReference type="ChEBI" id="CHEBI:18420"/>
        <label>3</label>
    </ligand>
</feature>
<gene>
    <name evidence="2" type="primary">thiL</name>
    <name evidence="5" type="ORF">SAHL_10115</name>
</gene>
<feature type="binding site" evidence="2">
    <location>
        <begin position="119"/>
        <end position="120"/>
    </location>
    <ligand>
        <name>ATP</name>
        <dbReference type="ChEBI" id="CHEBI:30616"/>
    </ligand>
</feature>
<feature type="domain" description="PurM-like C-terminal" evidence="4">
    <location>
        <begin position="149"/>
        <end position="299"/>
    </location>
</feature>